<name>A0A8C2TTF8_COTJA</name>
<keyword evidence="7" id="KW-1185">Reference proteome</keyword>
<proteinExistence type="inferred from homology"/>
<evidence type="ECO:0000256" key="4">
    <source>
        <dbReference type="ARBA" id="ARBA00023136"/>
    </source>
</evidence>
<reference evidence="6" key="1">
    <citation type="submission" date="2015-11" db="EMBL/GenBank/DDBJ databases">
        <authorList>
            <consortium name="International Coturnix japonica Genome Analysis Consortium"/>
            <person name="Warren W."/>
            <person name="Burt D.W."/>
            <person name="Antin P.B."/>
            <person name="Lanford R."/>
            <person name="Gros J."/>
            <person name="Wilson R.K."/>
        </authorList>
    </citation>
    <scope>NUCLEOTIDE SEQUENCE [LARGE SCALE GENOMIC DNA]</scope>
</reference>
<dbReference type="GO" id="GO:0032588">
    <property type="term" value="C:trans-Golgi network membrane"/>
    <property type="evidence" value="ECO:0007669"/>
    <property type="project" value="TreeGrafter"/>
</dbReference>
<dbReference type="AlphaFoldDB" id="A0A8C2TTF8"/>
<evidence type="ECO:0000256" key="1">
    <source>
        <dbReference type="ARBA" id="ARBA00004141"/>
    </source>
</evidence>
<keyword evidence="2" id="KW-0812">Transmembrane</keyword>
<dbReference type="GO" id="GO:0015031">
    <property type="term" value="P:protein transport"/>
    <property type="evidence" value="ECO:0007669"/>
    <property type="project" value="InterPro"/>
</dbReference>
<organism evidence="6 7">
    <name type="scientific">Coturnix japonica</name>
    <name type="common">Japanese quail</name>
    <name type="synonym">Coturnix coturnix japonica</name>
    <dbReference type="NCBI Taxonomy" id="93934"/>
    <lineage>
        <taxon>Eukaryota</taxon>
        <taxon>Metazoa</taxon>
        <taxon>Chordata</taxon>
        <taxon>Craniata</taxon>
        <taxon>Vertebrata</taxon>
        <taxon>Euteleostomi</taxon>
        <taxon>Archelosauria</taxon>
        <taxon>Archosauria</taxon>
        <taxon>Dinosauria</taxon>
        <taxon>Saurischia</taxon>
        <taxon>Theropoda</taxon>
        <taxon>Coelurosauria</taxon>
        <taxon>Aves</taxon>
        <taxon>Neognathae</taxon>
        <taxon>Galloanserae</taxon>
        <taxon>Galliformes</taxon>
        <taxon>Phasianidae</taxon>
        <taxon>Perdicinae</taxon>
        <taxon>Coturnix</taxon>
    </lineage>
</organism>
<reference evidence="6" key="2">
    <citation type="submission" date="2025-08" db="UniProtKB">
        <authorList>
            <consortium name="Ensembl"/>
        </authorList>
    </citation>
    <scope>IDENTIFICATION</scope>
</reference>
<dbReference type="GeneTree" id="ENSGT00940000160917"/>
<comment type="similarity">
    <text evidence="5">Belongs to the SCAMP family.</text>
</comment>
<evidence type="ECO:0000313" key="7">
    <source>
        <dbReference type="Proteomes" id="UP000694412"/>
    </source>
</evidence>
<comment type="subcellular location">
    <subcellularLocation>
        <location evidence="1 5">Membrane</location>
        <topology evidence="1 5">Multi-pass membrane protein</topology>
    </subcellularLocation>
</comment>
<accession>A0A8C2TTF8</accession>
<keyword evidence="3" id="KW-1133">Transmembrane helix</keyword>
<keyword evidence="4" id="KW-0472">Membrane</keyword>
<evidence type="ECO:0000256" key="5">
    <source>
        <dbReference type="RuleBase" id="RU363122"/>
    </source>
</evidence>
<reference evidence="6" key="3">
    <citation type="submission" date="2025-09" db="UniProtKB">
        <authorList>
            <consortium name="Ensembl"/>
        </authorList>
    </citation>
    <scope>IDENTIFICATION</scope>
</reference>
<evidence type="ECO:0000313" key="6">
    <source>
        <dbReference type="Ensembl" id="ENSCJPP00005017420.1"/>
    </source>
</evidence>
<protein>
    <recommendedName>
        <fullName evidence="5">Secretory carrier-associated membrane protein</fullName>
        <shortName evidence="5">Secretory carrier membrane protein</shortName>
    </recommendedName>
</protein>
<evidence type="ECO:0000256" key="3">
    <source>
        <dbReference type="ARBA" id="ARBA00022989"/>
    </source>
</evidence>
<evidence type="ECO:0000256" key="2">
    <source>
        <dbReference type="ARBA" id="ARBA00022692"/>
    </source>
</evidence>
<dbReference type="GO" id="GO:0055038">
    <property type="term" value="C:recycling endosome membrane"/>
    <property type="evidence" value="ECO:0007669"/>
    <property type="project" value="TreeGrafter"/>
</dbReference>
<dbReference type="InterPro" id="IPR007273">
    <property type="entry name" value="SCAMP"/>
</dbReference>
<dbReference type="Proteomes" id="UP000694412">
    <property type="component" value="Chromosome 25"/>
</dbReference>
<sequence length="74" mass="7970">MAQHANNWPPLPSFCPVQPCFYHDITVEIPADFQRTVTAMYYLWMAPTVGLLQCRGVGGEAGWSGAAQSNVGGG</sequence>
<dbReference type="Pfam" id="PF04144">
    <property type="entry name" value="SCAMP"/>
    <property type="match status" value="1"/>
</dbReference>
<keyword evidence="5" id="KW-0813">Transport</keyword>
<dbReference type="PANTHER" id="PTHR10687">
    <property type="entry name" value="SECRETORY CARRIER-ASSOCIATED MEMBRANE PROTEIN SCAMP"/>
    <property type="match status" value="1"/>
</dbReference>
<dbReference type="Ensembl" id="ENSCJPT00005024278.1">
    <property type="protein sequence ID" value="ENSCJPP00005017420.1"/>
    <property type="gene ID" value="ENSCJPG00005014220.1"/>
</dbReference>
<dbReference type="PANTHER" id="PTHR10687:SF6">
    <property type="entry name" value="SECRETORY CARRIER-ASSOCIATED MEMBRANE PROTEIN 3"/>
    <property type="match status" value="1"/>
</dbReference>